<dbReference type="RefSeq" id="WP_089687993.1">
    <property type="nucleotide sequence ID" value="NZ_FNES01000014.1"/>
</dbReference>
<evidence type="ECO:0000313" key="1">
    <source>
        <dbReference type="EMBL" id="SDK31961.1"/>
    </source>
</evidence>
<dbReference type="OrthoDB" id="9812088at2"/>
<dbReference type="STRING" id="376427.SAMN04487954_114120"/>
<accession>A0A1G9AXA1</accession>
<evidence type="ECO:0000313" key="2">
    <source>
        <dbReference type="Proteomes" id="UP000198525"/>
    </source>
</evidence>
<name>A0A1G9AXA1_9GAMM</name>
<dbReference type="InterPro" id="IPR009752">
    <property type="entry name" value="Phage_Mu_GpJ"/>
</dbReference>
<protein>
    <submittedName>
        <fullName evidence="1">Mu-like prophage protein gp36</fullName>
    </submittedName>
</protein>
<keyword evidence="2" id="KW-1185">Reference proteome</keyword>
<gene>
    <name evidence="1" type="ORF">SAMN04487954_114120</name>
</gene>
<dbReference type="Pfam" id="PF07030">
    <property type="entry name" value="Phage_Mu_Gp36"/>
    <property type="match status" value="1"/>
</dbReference>
<reference evidence="1 2" key="1">
    <citation type="submission" date="2016-10" db="EMBL/GenBank/DDBJ databases">
        <authorList>
            <person name="de Groot N.N."/>
        </authorList>
    </citation>
    <scope>NUCLEOTIDE SEQUENCE [LARGE SCALE GENOMIC DNA]</scope>
    <source>
        <strain evidence="1 2">CGMCC 1.6133</strain>
    </source>
</reference>
<dbReference type="Proteomes" id="UP000198525">
    <property type="component" value="Unassembled WGS sequence"/>
</dbReference>
<dbReference type="AlphaFoldDB" id="A0A1G9AXA1"/>
<proteinExistence type="predicted"/>
<organism evidence="1 2">
    <name type="scientific">Billgrantia gudaonensis</name>
    <dbReference type="NCBI Taxonomy" id="376427"/>
    <lineage>
        <taxon>Bacteria</taxon>
        <taxon>Pseudomonadati</taxon>
        <taxon>Pseudomonadota</taxon>
        <taxon>Gammaproteobacteria</taxon>
        <taxon>Oceanospirillales</taxon>
        <taxon>Halomonadaceae</taxon>
        <taxon>Billgrantia</taxon>
    </lineage>
</organism>
<dbReference type="EMBL" id="FNES01000014">
    <property type="protein sequence ID" value="SDK31961.1"/>
    <property type="molecule type" value="Genomic_DNA"/>
</dbReference>
<sequence>MPYCTQADLVERFGENELLDLAADDTGTAIDATIVDRAIEDAAGEIDGYVAAAGNSVPLESPPRIVTAVACDIARYRLYDDRATEQVTKRYDDAMKFLRAVAKGDVKLGISAPAEASAGEVQFETGGRVMPGGGF</sequence>